<evidence type="ECO:0000313" key="2">
    <source>
        <dbReference type="EMBL" id="MBB5490887.1"/>
    </source>
</evidence>
<evidence type="ECO:0000256" key="1">
    <source>
        <dbReference type="ARBA" id="ARBA00010617"/>
    </source>
</evidence>
<dbReference type="SUPFAM" id="SSF48264">
    <property type="entry name" value="Cytochrome P450"/>
    <property type="match status" value="1"/>
</dbReference>
<dbReference type="InterPro" id="IPR036396">
    <property type="entry name" value="Cyt_P450_sf"/>
</dbReference>
<name>A0A840WGP1_9ACTN</name>
<dbReference type="RefSeq" id="WP_184364512.1">
    <property type="nucleotide sequence ID" value="NZ_BAAAKM010000009.1"/>
</dbReference>
<keyword evidence="3" id="KW-1185">Reference proteome</keyword>
<proteinExistence type="inferred from homology"/>
<dbReference type="GO" id="GO:0020037">
    <property type="term" value="F:heme binding"/>
    <property type="evidence" value="ECO:0007669"/>
    <property type="project" value="InterPro"/>
</dbReference>
<dbReference type="EMBL" id="JACHDO010000001">
    <property type="protein sequence ID" value="MBB5490887.1"/>
    <property type="molecule type" value="Genomic_DNA"/>
</dbReference>
<dbReference type="GO" id="GO:0005506">
    <property type="term" value="F:iron ion binding"/>
    <property type="evidence" value="ECO:0007669"/>
    <property type="project" value="InterPro"/>
</dbReference>
<dbReference type="Gene3D" id="1.10.630.10">
    <property type="entry name" value="Cytochrome P450"/>
    <property type="match status" value="1"/>
</dbReference>
<dbReference type="GO" id="GO:0004497">
    <property type="term" value="F:monooxygenase activity"/>
    <property type="evidence" value="ECO:0007669"/>
    <property type="project" value="InterPro"/>
</dbReference>
<gene>
    <name evidence="2" type="ORF">HNR07_002024</name>
</gene>
<reference evidence="2 3" key="1">
    <citation type="submission" date="2020-08" db="EMBL/GenBank/DDBJ databases">
        <title>Sequencing the genomes of 1000 actinobacteria strains.</title>
        <authorList>
            <person name="Klenk H.-P."/>
        </authorList>
    </citation>
    <scope>NUCLEOTIDE SEQUENCE [LARGE SCALE GENOMIC DNA]</scope>
    <source>
        <strain evidence="2 3">DSM 44598</strain>
    </source>
</reference>
<dbReference type="GO" id="GO:0016705">
    <property type="term" value="F:oxidoreductase activity, acting on paired donors, with incorporation or reduction of molecular oxygen"/>
    <property type="evidence" value="ECO:0007669"/>
    <property type="project" value="InterPro"/>
</dbReference>
<organism evidence="2 3">
    <name type="scientific">Nocardiopsis metallicus</name>
    <dbReference type="NCBI Taxonomy" id="179819"/>
    <lineage>
        <taxon>Bacteria</taxon>
        <taxon>Bacillati</taxon>
        <taxon>Actinomycetota</taxon>
        <taxon>Actinomycetes</taxon>
        <taxon>Streptosporangiales</taxon>
        <taxon>Nocardiopsidaceae</taxon>
        <taxon>Nocardiopsis</taxon>
    </lineage>
</organism>
<dbReference type="AlphaFoldDB" id="A0A840WGP1"/>
<dbReference type="Proteomes" id="UP000579647">
    <property type="component" value="Unassembled WGS sequence"/>
</dbReference>
<comment type="caution">
    <text evidence="2">The sequence shown here is derived from an EMBL/GenBank/DDBJ whole genome shotgun (WGS) entry which is preliminary data.</text>
</comment>
<accession>A0A840WGP1</accession>
<evidence type="ECO:0000313" key="3">
    <source>
        <dbReference type="Proteomes" id="UP000579647"/>
    </source>
</evidence>
<dbReference type="PRINTS" id="PR00359">
    <property type="entry name" value="BP450"/>
</dbReference>
<dbReference type="InterPro" id="IPR002397">
    <property type="entry name" value="Cyt_P450_B"/>
</dbReference>
<dbReference type="PANTHER" id="PTHR46696:SF1">
    <property type="entry name" value="CYTOCHROME P450 YJIB-RELATED"/>
    <property type="match status" value="1"/>
</dbReference>
<sequence>MPNEPVRLHDPRFSTDRGGFHERMRAEHGPVVPILLEGDIAAWLVIGYTELHYVLSSPELFARSSSRWNGWDCLPPESPLQTVLAPLPNILFAEGEDHRRRSKAVNDALDAVDPHELRRVTARFADRLVDAFCGDGRAELRTQYADPLPSLVLGWLYGFDDEEIDVLAKAMSVLFDSSGAGVFEAYTELVSRFGAAITERRSRPGADVISRLVSDPIGYTDEQLTAELIAILGGGDQPTTEWLGNALRLTLTDERFSASMSGARSSVRDALTEVLWEDSPSQVNAGRFAALDLELAGKIICKGDLVMLAYGAANHDPRVRGAGPGQVGANHAHMSFSHGKHACPHAAQGIAELIATTGIEVLLDRLPDLELAIPPEDLRWRPSPWARGVVCLPVTFSPATLLGEF</sequence>
<dbReference type="CDD" id="cd20623">
    <property type="entry name" value="CYP_unk"/>
    <property type="match status" value="1"/>
</dbReference>
<protein>
    <submittedName>
        <fullName evidence="2">Cytochrome P450</fullName>
    </submittedName>
</protein>
<dbReference type="PANTHER" id="PTHR46696">
    <property type="entry name" value="P450, PUTATIVE (EUROFUNG)-RELATED"/>
    <property type="match status" value="1"/>
</dbReference>
<comment type="similarity">
    <text evidence="1">Belongs to the cytochrome P450 family.</text>
</comment>